<dbReference type="InterPro" id="IPR011990">
    <property type="entry name" value="TPR-like_helical_dom_sf"/>
</dbReference>
<name>A0ABW2N2N8_9ACTN</name>
<organism evidence="3 4">
    <name type="scientific">Nocardioides astragali</name>
    <dbReference type="NCBI Taxonomy" id="1776736"/>
    <lineage>
        <taxon>Bacteria</taxon>
        <taxon>Bacillati</taxon>
        <taxon>Actinomycetota</taxon>
        <taxon>Actinomycetes</taxon>
        <taxon>Propionibacteriales</taxon>
        <taxon>Nocardioidaceae</taxon>
        <taxon>Nocardioides</taxon>
    </lineage>
</organism>
<dbReference type="RefSeq" id="WP_255891169.1">
    <property type="nucleotide sequence ID" value="NZ_JAFMZM010000004.1"/>
</dbReference>
<keyword evidence="1" id="KW-0802">TPR repeat</keyword>
<dbReference type="PANTHER" id="PTHR44216">
    <property type="entry name" value="PROTEIN O-MANNOSYL-TRANSFERASE TMTC2"/>
    <property type="match status" value="1"/>
</dbReference>
<feature type="transmembrane region" description="Helical" evidence="2">
    <location>
        <begin position="291"/>
        <end position="309"/>
    </location>
</feature>
<evidence type="ECO:0000313" key="3">
    <source>
        <dbReference type="EMBL" id="MFC7361582.1"/>
    </source>
</evidence>
<evidence type="ECO:0000313" key="4">
    <source>
        <dbReference type="Proteomes" id="UP001596524"/>
    </source>
</evidence>
<dbReference type="PROSITE" id="PS50005">
    <property type="entry name" value="TPR"/>
    <property type="match status" value="1"/>
</dbReference>
<gene>
    <name evidence="3" type="ORF">ACFQO6_15005</name>
</gene>
<keyword evidence="4" id="KW-1185">Reference proteome</keyword>
<evidence type="ECO:0000256" key="2">
    <source>
        <dbReference type="SAM" id="Phobius"/>
    </source>
</evidence>
<keyword evidence="2" id="KW-0812">Transmembrane</keyword>
<comment type="caution">
    <text evidence="3">The sequence shown here is derived from an EMBL/GenBank/DDBJ whole genome shotgun (WGS) entry which is preliminary data.</text>
</comment>
<dbReference type="InterPro" id="IPR019734">
    <property type="entry name" value="TPR_rpt"/>
</dbReference>
<feature type="transmembrane region" description="Helical" evidence="2">
    <location>
        <begin position="315"/>
        <end position="335"/>
    </location>
</feature>
<dbReference type="SUPFAM" id="SSF48452">
    <property type="entry name" value="TPR-like"/>
    <property type="match status" value="2"/>
</dbReference>
<sequence length="346" mass="37162">MDDHDRQIAHAEALLELGRGEQAERSVRGALATDPGSAHLVHLLARALLIQGRPAEAVHPAREAVRLDPHEVEHMILLAAVLLEARHAHDAYDVALRAVALSPDDWTTHLVVAGARLDMGGEDSRRVAELAAHRAVTLAPHEADAHNMYGITRWRADDVKTAERAFNNALAIDPQHAHAQRNLASLQLDRGELADGALTLSRALATSPQEDELHASLGRAAATVLLHTALVAALTTIILGTLYFWIPSSVFVPLAGGAAFAAVGPLVPPFRNLPRGSWRLMVPRRTTRHELPVLIFGWSVLGVCGVAWFPPSRVALILALSTLAALLALGVLLMMRSVGPNSPEES</sequence>
<proteinExistence type="predicted"/>
<dbReference type="InterPro" id="IPR052384">
    <property type="entry name" value="TMTC_O-mannosyltransferase"/>
</dbReference>
<dbReference type="PANTHER" id="PTHR44216:SF3">
    <property type="entry name" value="PROTEIN O-MANNOSYL-TRANSFERASE TMTC2"/>
    <property type="match status" value="1"/>
</dbReference>
<keyword evidence="2" id="KW-0472">Membrane</keyword>
<dbReference type="EMBL" id="JBHTCH010000017">
    <property type="protein sequence ID" value="MFC7361582.1"/>
    <property type="molecule type" value="Genomic_DNA"/>
</dbReference>
<dbReference type="Pfam" id="PF13432">
    <property type="entry name" value="TPR_16"/>
    <property type="match status" value="1"/>
</dbReference>
<dbReference type="Pfam" id="PF14559">
    <property type="entry name" value="TPR_19"/>
    <property type="match status" value="1"/>
</dbReference>
<evidence type="ECO:0000256" key="1">
    <source>
        <dbReference type="PROSITE-ProRule" id="PRU00339"/>
    </source>
</evidence>
<accession>A0ABW2N2N8</accession>
<dbReference type="Gene3D" id="1.25.40.10">
    <property type="entry name" value="Tetratricopeptide repeat domain"/>
    <property type="match status" value="1"/>
</dbReference>
<feature type="transmembrane region" description="Helical" evidence="2">
    <location>
        <begin position="224"/>
        <end position="245"/>
    </location>
</feature>
<protein>
    <submittedName>
        <fullName evidence="3">Tetratricopeptide repeat protein</fullName>
    </submittedName>
</protein>
<dbReference type="SMART" id="SM00028">
    <property type="entry name" value="TPR"/>
    <property type="match status" value="4"/>
</dbReference>
<keyword evidence="2" id="KW-1133">Transmembrane helix</keyword>
<feature type="repeat" description="TPR" evidence="1">
    <location>
        <begin position="143"/>
        <end position="176"/>
    </location>
</feature>
<feature type="transmembrane region" description="Helical" evidence="2">
    <location>
        <begin position="251"/>
        <end position="270"/>
    </location>
</feature>
<dbReference type="Proteomes" id="UP001596524">
    <property type="component" value="Unassembled WGS sequence"/>
</dbReference>
<reference evidence="4" key="1">
    <citation type="journal article" date="2019" name="Int. J. Syst. Evol. Microbiol.">
        <title>The Global Catalogue of Microorganisms (GCM) 10K type strain sequencing project: providing services to taxonomists for standard genome sequencing and annotation.</title>
        <authorList>
            <consortium name="The Broad Institute Genomics Platform"/>
            <consortium name="The Broad Institute Genome Sequencing Center for Infectious Disease"/>
            <person name="Wu L."/>
            <person name="Ma J."/>
        </authorList>
    </citation>
    <scope>NUCLEOTIDE SEQUENCE [LARGE SCALE GENOMIC DNA]</scope>
    <source>
        <strain evidence="4">FCH27</strain>
    </source>
</reference>